<name>A0A654M526_9ARCH</name>
<organism evidence="3 4">
    <name type="scientific">Candidatus Nitrosocosmicus oleophilus</name>
    <dbReference type="NCBI Taxonomy" id="1353260"/>
    <lineage>
        <taxon>Archaea</taxon>
        <taxon>Nitrososphaerota</taxon>
        <taxon>Nitrososphaeria</taxon>
        <taxon>Nitrososphaerales</taxon>
        <taxon>Nitrososphaeraceae</taxon>
        <taxon>Candidatus Nitrosocosmicus</taxon>
    </lineage>
</organism>
<feature type="compositionally biased region" description="Low complexity" evidence="1">
    <location>
        <begin position="86"/>
        <end position="106"/>
    </location>
</feature>
<dbReference type="KEGG" id="taa:NMY3_03477"/>
<protein>
    <submittedName>
        <fullName evidence="3">Uncharacterized protein</fullName>
    </submittedName>
</protein>
<reference evidence="4" key="1">
    <citation type="submission" date="2015-10" db="EMBL/GenBank/DDBJ databases">
        <title>Niche specialization of a soil ammonia-oxidizing archaeon, Candidatus Nitrosocosmicus oleophilus.</title>
        <authorList>
            <person name="Jung M.-Y."/>
            <person name="Rhee S.-K."/>
        </authorList>
    </citation>
    <scope>NUCLEOTIDE SEQUENCE [LARGE SCALE GENOMIC DNA]</scope>
    <source>
        <strain evidence="4">MY3</strain>
    </source>
</reference>
<keyword evidence="4" id="KW-1185">Reference proteome</keyword>
<evidence type="ECO:0000313" key="3">
    <source>
        <dbReference type="EMBL" id="ALI37659.1"/>
    </source>
</evidence>
<gene>
    <name evidence="3" type="ORF">NMY3_03477</name>
</gene>
<keyword evidence="2" id="KW-0812">Transmembrane</keyword>
<accession>A0A654M526</accession>
<sequence length="161" mass="16910">MLFIKLTNININKKQISILAVVTAMAIVMTVSPVGMNFSNNFAFAGGKHHDNDDDDGNSASQIIAQVQHSIQNSQVVSGGDTEDSGNNFNFQNQENEGNNALAQSNDGDDDGGNSASQAIVQSQSSKQNSQVVSGGDSIGSGNNFNFQNQENSGNNALGQQ</sequence>
<feature type="transmembrane region" description="Helical" evidence="2">
    <location>
        <begin position="16"/>
        <end position="36"/>
    </location>
</feature>
<evidence type="ECO:0000256" key="2">
    <source>
        <dbReference type="SAM" id="Phobius"/>
    </source>
</evidence>
<feature type="compositionally biased region" description="Polar residues" evidence="1">
    <location>
        <begin position="140"/>
        <end position="161"/>
    </location>
</feature>
<dbReference type="AlphaFoldDB" id="A0A654M526"/>
<proteinExistence type="predicted"/>
<evidence type="ECO:0000313" key="4">
    <source>
        <dbReference type="Proteomes" id="UP000058925"/>
    </source>
</evidence>
<evidence type="ECO:0000256" key="1">
    <source>
        <dbReference type="SAM" id="MobiDB-lite"/>
    </source>
</evidence>
<feature type="region of interest" description="Disordered" evidence="1">
    <location>
        <begin position="71"/>
        <end position="161"/>
    </location>
</feature>
<dbReference type="EMBL" id="CP012850">
    <property type="protein sequence ID" value="ALI37659.1"/>
    <property type="molecule type" value="Genomic_DNA"/>
</dbReference>
<feature type="compositionally biased region" description="Low complexity" evidence="1">
    <location>
        <begin position="113"/>
        <end position="134"/>
    </location>
</feature>
<dbReference type="Proteomes" id="UP000058925">
    <property type="component" value="Chromosome"/>
</dbReference>
<keyword evidence="2" id="KW-1133">Transmembrane helix</keyword>
<keyword evidence="2" id="KW-0472">Membrane</keyword>